<dbReference type="Proteomes" id="UP001320159">
    <property type="component" value="Unassembled WGS sequence"/>
</dbReference>
<protein>
    <submittedName>
        <fullName evidence="1">Uncharacterized protein</fullName>
    </submittedName>
</protein>
<gene>
    <name evidence="1" type="ORF">CUJ83_11915</name>
</gene>
<evidence type="ECO:0000313" key="1">
    <source>
        <dbReference type="EMBL" id="MCD1295704.1"/>
    </source>
</evidence>
<dbReference type="EMBL" id="PGCK01000010">
    <property type="protein sequence ID" value="MCD1295704.1"/>
    <property type="molecule type" value="Genomic_DNA"/>
</dbReference>
<organism evidence="1 2">
    <name type="scientific">Methanooceanicella nereidis</name>
    <dbReference type="NCBI Taxonomy" id="2052831"/>
    <lineage>
        <taxon>Archaea</taxon>
        <taxon>Methanobacteriati</taxon>
        <taxon>Methanobacteriota</taxon>
        <taxon>Stenosarchaea group</taxon>
        <taxon>Methanomicrobia</taxon>
        <taxon>Methanocellales</taxon>
        <taxon>Methanocellaceae</taxon>
        <taxon>Methanooceanicella</taxon>
    </lineage>
</organism>
<reference evidence="1 2" key="1">
    <citation type="submission" date="2017-11" db="EMBL/GenBank/DDBJ databases">
        <title>Isolation and Characterization of Family Methanocellaceae Species from Potential Methane Hydrate Area Offshore Southwestern Taiwan.</title>
        <authorList>
            <person name="Zhang W.-L."/>
            <person name="Chen W.-C."/>
            <person name="Lai M.-C."/>
            <person name="Chen S.-C."/>
        </authorList>
    </citation>
    <scope>NUCLEOTIDE SEQUENCE [LARGE SCALE GENOMIC DNA]</scope>
    <source>
        <strain evidence="1 2">CWC-04</strain>
    </source>
</reference>
<keyword evidence="2" id="KW-1185">Reference proteome</keyword>
<sequence length="130" mass="14998">MSDEKKIKEFVQETLGCGCPEEVFCYIEHNKDVDMPGNVCLSDRINIGNRLLVYILETNDLIFIEKELDGLIKEGIKERDDLGFNRFRMVISADNVSEMEDLAFRVFDSMQGKDDRVHLHVIKNKEISAL</sequence>
<proteinExistence type="predicted"/>
<evidence type="ECO:0000313" key="2">
    <source>
        <dbReference type="Proteomes" id="UP001320159"/>
    </source>
</evidence>
<name>A0AAP2RE60_9EURY</name>
<accession>A0AAP2RE60</accession>
<dbReference type="AlphaFoldDB" id="A0AAP2RE60"/>
<comment type="caution">
    <text evidence="1">The sequence shown here is derived from an EMBL/GenBank/DDBJ whole genome shotgun (WGS) entry which is preliminary data.</text>
</comment>
<dbReference type="RefSeq" id="WP_230742560.1">
    <property type="nucleotide sequence ID" value="NZ_PGCK01000010.1"/>
</dbReference>